<proteinExistence type="predicted"/>
<dbReference type="STRING" id="483547.GSUB_16305"/>
<protein>
    <submittedName>
        <fullName evidence="1">Uncharacterized protein</fullName>
    </submittedName>
</protein>
<gene>
    <name evidence="1" type="ORF">GSUB_16305</name>
</gene>
<reference evidence="1 2" key="1">
    <citation type="journal article" date="2015" name="Genome Announc.">
        <title>Genomes of Geoalkalibacter ferrihydriticus Z-0531T and Geoalkalibacter subterraneus Red1T, Two Haloalkaliphilic Metal-Reducing Deltaproteobacteria.</title>
        <authorList>
            <person name="Badalamenti J.P."/>
            <person name="Krajmalnik-Brown R."/>
            <person name="Torres C.I."/>
            <person name="Bond D.R."/>
        </authorList>
    </citation>
    <scope>NUCLEOTIDE SEQUENCE [LARGE SCALE GENOMIC DNA]</scope>
    <source>
        <strain evidence="1 2">Red1</strain>
    </source>
</reference>
<evidence type="ECO:0000313" key="1">
    <source>
        <dbReference type="EMBL" id="AJF07802.1"/>
    </source>
</evidence>
<dbReference type="KEGG" id="gsb:GSUB_16305"/>
<dbReference type="Proteomes" id="UP000035036">
    <property type="component" value="Chromosome"/>
</dbReference>
<organism evidence="1 2">
    <name type="scientific">Geoalkalibacter subterraneus</name>
    <dbReference type="NCBI Taxonomy" id="483547"/>
    <lineage>
        <taxon>Bacteria</taxon>
        <taxon>Pseudomonadati</taxon>
        <taxon>Thermodesulfobacteriota</taxon>
        <taxon>Desulfuromonadia</taxon>
        <taxon>Desulfuromonadales</taxon>
        <taxon>Geoalkalibacteraceae</taxon>
        <taxon>Geoalkalibacter</taxon>
    </lineage>
</organism>
<evidence type="ECO:0000313" key="2">
    <source>
        <dbReference type="Proteomes" id="UP000035036"/>
    </source>
</evidence>
<dbReference type="HOGENOM" id="CLU_1341659_0_0_7"/>
<dbReference type="RefSeq" id="WP_040201787.1">
    <property type="nucleotide sequence ID" value="NZ_CP010311.1"/>
</dbReference>
<keyword evidence="2" id="KW-1185">Reference proteome</keyword>
<dbReference type="AlphaFoldDB" id="A0A0B5FHX9"/>
<accession>A0A0B5FHX9</accession>
<sequence>MDIFYGTLTAERIKDARRQKCTTCIHRQDGDVCLEYPDGIPRKRLDRKTKCRTWKDRWSADDIEAMLPTKKGAMIRIAEAAKNGESPNSDDFALLNNKQGRPKVERNPLADHMIIEDFWELREQGYQYIEACYGIQEKYFKRDDGSYSRSIKHIKAMVTKDQNDQKKRFFEWHKKHQSDANKSAQEVWDSVTKEKNEYLRECKR</sequence>
<dbReference type="EMBL" id="CP010311">
    <property type="protein sequence ID" value="AJF07802.1"/>
    <property type="molecule type" value="Genomic_DNA"/>
</dbReference>
<name>A0A0B5FHX9_9BACT</name>